<evidence type="ECO:0000259" key="2">
    <source>
        <dbReference type="Pfam" id="PF17667"/>
    </source>
</evidence>
<evidence type="ECO:0000256" key="1">
    <source>
        <dbReference type="SAM" id="MobiDB-lite"/>
    </source>
</evidence>
<name>A0A8H5EW13_9AGAR</name>
<dbReference type="InterPro" id="IPR011009">
    <property type="entry name" value="Kinase-like_dom_sf"/>
</dbReference>
<organism evidence="3 4">
    <name type="scientific">Psilocybe cf. subviscida</name>
    <dbReference type="NCBI Taxonomy" id="2480587"/>
    <lineage>
        <taxon>Eukaryota</taxon>
        <taxon>Fungi</taxon>
        <taxon>Dikarya</taxon>
        <taxon>Basidiomycota</taxon>
        <taxon>Agaricomycotina</taxon>
        <taxon>Agaricomycetes</taxon>
        <taxon>Agaricomycetidae</taxon>
        <taxon>Agaricales</taxon>
        <taxon>Agaricineae</taxon>
        <taxon>Strophariaceae</taxon>
        <taxon>Psilocybe</taxon>
    </lineage>
</organism>
<dbReference type="Pfam" id="PF17667">
    <property type="entry name" value="Pkinase_fungal"/>
    <property type="match status" value="1"/>
</dbReference>
<dbReference type="PANTHER" id="PTHR38248">
    <property type="entry name" value="FUNK1 6"/>
    <property type="match status" value="1"/>
</dbReference>
<dbReference type="InterPro" id="IPR040976">
    <property type="entry name" value="Pkinase_fungal"/>
</dbReference>
<dbReference type="SUPFAM" id="SSF56112">
    <property type="entry name" value="Protein kinase-like (PK-like)"/>
    <property type="match status" value="1"/>
</dbReference>
<feature type="domain" description="Fungal-type protein kinase" evidence="2">
    <location>
        <begin position="209"/>
        <end position="627"/>
    </location>
</feature>
<dbReference type="InterPro" id="IPR008266">
    <property type="entry name" value="Tyr_kinase_AS"/>
</dbReference>
<proteinExistence type="predicted"/>
<feature type="region of interest" description="Disordered" evidence="1">
    <location>
        <begin position="1"/>
        <end position="32"/>
    </location>
</feature>
<feature type="compositionally biased region" description="Polar residues" evidence="1">
    <location>
        <begin position="474"/>
        <end position="483"/>
    </location>
</feature>
<feature type="compositionally biased region" description="Basic and acidic residues" evidence="1">
    <location>
        <begin position="484"/>
        <end position="498"/>
    </location>
</feature>
<keyword evidence="4" id="KW-1185">Reference proteome</keyword>
<evidence type="ECO:0000313" key="3">
    <source>
        <dbReference type="EMBL" id="KAF5314444.1"/>
    </source>
</evidence>
<feature type="compositionally biased region" description="Polar residues" evidence="1">
    <location>
        <begin position="19"/>
        <end position="32"/>
    </location>
</feature>
<accession>A0A8H5EW13</accession>
<protein>
    <recommendedName>
        <fullName evidence="2">Fungal-type protein kinase domain-containing protein</fullName>
    </recommendedName>
</protein>
<dbReference type="AlphaFoldDB" id="A0A8H5EW13"/>
<sequence length="781" mass="89256">MQSSHLSVPGTSDPPPPSSHINSGPASAQYARSRQTLEKIRQECMANADHFIYECSVLDWFSTATSLSSQTNKKQRFHLNHASEIRDKMRKDHRNILGKSGFTSLQSFLDNRENLSEDAIYKTLEDVSRTVVDLAKQLYPEFYNDKSRIAAFRCTGTRPAHSDVPGPNLKPDGRNILETLPDSISQNIRRSPRSHNSSPSEGLSSVIAADTSCIYEFKKDENPRWIQDDELKIIGGASHLMYNDPSRRHVYGLTMERTRTTAWYADRGKVLKSGSFDCQEHPEWLIGLFLYFAFATEEELGYDTTVERHPPSSSRIKISSGKEIVDPSKEVYFVYTAGKKRYRTIGDPIAEDGAFFLISRGIRVWRVREVDENNTVLPNAPELILKDGWFWEDTLPDSRVRANIISNLRKLDHDQPLPESRVDKIVRLTMDIMSDEDVALISGAPNLTLSHPKGATLRGRIDKLDIRRLPVDGQRSQSSSTRVDTLESPRKPHGEKKDMKRIHRRLLFQDVCQTFDECADITMFLSCAQQICIDLFRQAGFVHRDLSCGNCLILEKNGQYQAKISDLEYCVAYDKAQPSDPITGSYEFMAAEAATKKLQWKGAPARVIFHYHPLHDLESLYWIVIWFILGHKPLESEGAVDLLEGAWRKDFYDLFSHESYRSSVSKVSFINKVDSYTDWEEILELGSGWNELLFQPIFIFARRWSTVYQVLQATNQDDSTKQWPMSCFTEALYVQLWNTLDSIRTQIPLNRTKVCSVSDYIRSKIASTDTVPITGKRKNKK</sequence>
<feature type="compositionally biased region" description="Polar residues" evidence="1">
    <location>
        <begin position="1"/>
        <end position="10"/>
    </location>
</feature>
<reference evidence="3 4" key="1">
    <citation type="journal article" date="2020" name="ISME J.">
        <title>Uncovering the hidden diversity of litter-decomposition mechanisms in mushroom-forming fungi.</title>
        <authorList>
            <person name="Floudas D."/>
            <person name="Bentzer J."/>
            <person name="Ahren D."/>
            <person name="Johansson T."/>
            <person name="Persson P."/>
            <person name="Tunlid A."/>
        </authorList>
    </citation>
    <scope>NUCLEOTIDE SEQUENCE [LARGE SCALE GENOMIC DNA]</scope>
    <source>
        <strain evidence="3 4">CBS 101986</strain>
    </source>
</reference>
<dbReference type="OrthoDB" id="3271139at2759"/>
<feature type="region of interest" description="Disordered" evidence="1">
    <location>
        <begin position="472"/>
        <end position="498"/>
    </location>
</feature>
<dbReference type="Gene3D" id="1.10.510.10">
    <property type="entry name" value="Transferase(Phosphotransferase) domain 1"/>
    <property type="match status" value="1"/>
</dbReference>
<comment type="caution">
    <text evidence="3">The sequence shown here is derived from an EMBL/GenBank/DDBJ whole genome shotgun (WGS) entry which is preliminary data.</text>
</comment>
<dbReference type="PANTHER" id="PTHR38248:SF2">
    <property type="entry name" value="FUNK1 11"/>
    <property type="match status" value="1"/>
</dbReference>
<evidence type="ECO:0000313" key="4">
    <source>
        <dbReference type="Proteomes" id="UP000567179"/>
    </source>
</evidence>
<dbReference type="PROSITE" id="PS00109">
    <property type="entry name" value="PROTEIN_KINASE_TYR"/>
    <property type="match status" value="1"/>
</dbReference>
<dbReference type="Proteomes" id="UP000567179">
    <property type="component" value="Unassembled WGS sequence"/>
</dbReference>
<dbReference type="GO" id="GO:0004672">
    <property type="term" value="F:protein kinase activity"/>
    <property type="evidence" value="ECO:0007669"/>
    <property type="project" value="InterPro"/>
</dbReference>
<dbReference type="EMBL" id="JAACJJ010000044">
    <property type="protein sequence ID" value="KAF5314444.1"/>
    <property type="molecule type" value="Genomic_DNA"/>
</dbReference>
<gene>
    <name evidence="3" type="ORF">D9619_011877</name>
</gene>
<feature type="region of interest" description="Disordered" evidence="1">
    <location>
        <begin position="182"/>
        <end position="204"/>
    </location>
</feature>